<dbReference type="SUPFAM" id="SSF55785">
    <property type="entry name" value="PYP-like sensor domain (PAS domain)"/>
    <property type="match status" value="1"/>
</dbReference>
<evidence type="ECO:0000313" key="4">
    <source>
        <dbReference type="Proteomes" id="UP000002432"/>
    </source>
</evidence>
<dbReference type="SUPFAM" id="SSF55073">
    <property type="entry name" value="Nucleotide cyclase"/>
    <property type="match status" value="1"/>
</dbReference>
<dbReference type="SMART" id="SM00267">
    <property type="entry name" value="GGDEF"/>
    <property type="match status" value="1"/>
</dbReference>
<gene>
    <name evidence="3" type="ordered locus">Acid345_1960</name>
</gene>
<dbReference type="CDD" id="cd01949">
    <property type="entry name" value="GGDEF"/>
    <property type="match status" value="1"/>
</dbReference>
<dbReference type="SMART" id="SM00091">
    <property type="entry name" value="PAS"/>
    <property type="match status" value="1"/>
</dbReference>
<evidence type="ECO:0000313" key="3">
    <source>
        <dbReference type="EMBL" id="ABF40961.1"/>
    </source>
</evidence>
<dbReference type="InterPro" id="IPR035965">
    <property type="entry name" value="PAS-like_dom_sf"/>
</dbReference>
<dbReference type="InterPro" id="IPR029787">
    <property type="entry name" value="Nucleotide_cyclase"/>
</dbReference>
<dbReference type="PROSITE" id="PS50112">
    <property type="entry name" value="PAS"/>
    <property type="match status" value="1"/>
</dbReference>
<dbReference type="STRING" id="204669.Acid345_1960"/>
<proteinExistence type="predicted"/>
<protein>
    <submittedName>
        <fullName evidence="3">Diguanylate cyclase with PAS/PAC sensor</fullName>
    </submittedName>
</protein>
<dbReference type="PANTHER" id="PTHR46663">
    <property type="entry name" value="DIGUANYLATE CYCLASE DGCT-RELATED"/>
    <property type="match status" value="1"/>
</dbReference>
<name>Q1IQ89_KORVE</name>
<dbReference type="CDD" id="cd00130">
    <property type="entry name" value="PAS"/>
    <property type="match status" value="1"/>
</dbReference>
<dbReference type="Proteomes" id="UP000002432">
    <property type="component" value="Chromosome"/>
</dbReference>
<feature type="domain" description="GGDEF" evidence="2">
    <location>
        <begin position="188"/>
        <end position="318"/>
    </location>
</feature>
<reference evidence="3 4" key="1">
    <citation type="journal article" date="2009" name="Appl. Environ. Microbiol.">
        <title>Three genomes from the phylum Acidobacteria provide insight into the lifestyles of these microorganisms in soils.</title>
        <authorList>
            <person name="Ward N.L."/>
            <person name="Challacombe J.F."/>
            <person name="Janssen P.H."/>
            <person name="Henrissat B."/>
            <person name="Coutinho P.M."/>
            <person name="Wu M."/>
            <person name="Xie G."/>
            <person name="Haft D.H."/>
            <person name="Sait M."/>
            <person name="Badger J."/>
            <person name="Barabote R.D."/>
            <person name="Bradley B."/>
            <person name="Brettin T.S."/>
            <person name="Brinkac L.M."/>
            <person name="Bruce D."/>
            <person name="Creasy T."/>
            <person name="Daugherty S.C."/>
            <person name="Davidsen T.M."/>
            <person name="DeBoy R.T."/>
            <person name="Detter J.C."/>
            <person name="Dodson R.J."/>
            <person name="Durkin A.S."/>
            <person name="Ganapathy A."/>
            <person name="Gwinn-Giglio M."/>
            <person name="Han C.S."/>
            <person name="Khouri H."/>
            <person name="Kiss H."/>
            <person name="Kothari S.P."/>
            <person name="Madupu R."/>
            <person name="Nelson K.E."/>
            <person name="Nelson W.C."/>
            <person name="Paulsen I."/>
            <person name="Penn K."/>
            <person name="Ren Q."/>
            <person name="Rosovitz M.J."/>
            <person name="Selengut J.D."/>
            <person name="Shrivastava S."/>
            <person name="Sullivan S.A."/>
            <person name="Tapia R."/>
            <person name="Thompson L.S."/>
            <person name="Watkins K.L."/>
            <person name="Yang Q."/>
            <person name="Yu C."/>
            <person name="Zafar N."/>
            <person name="Zhou L."/>
            <person name="Kuske C.R."/>
        </authorList>
    </citation>
    <scope>NUCLEOTIDE SEQUENCE [LARGE SCALE GENOMIC DNA]</scope>
    <source>
        <strain evidence="3 4">Ellin345</strain>
    </source>
</reference>
<dbReference type="Pfam" id="PF00990">
    <property type="entry name" value="GGDEF"/>
    <property type="match status" value="1"/>
</dbReference>
<dbReference type="EnsemblBacteria" id="ABF40961">
    <property type="protein sequence ID" value="ABF40961"/>
    <property type="gene ID" value="Acid345_1960"/>
</dbReference>
<dbReference type="EMBL" id="CP000360">
    <property type="protein sequence ID" value="ABF40961.1"/>
    <property type="molecule type" value="Genomic_DNA"/>
</dbReference>
<dbReference type="PROSITE" id="PS50887">
    <property type="entry name" value="GGDEF"/>
    <property type="match status" value="1"/>
</dbReference>
<dbReference type="Gene3D" id="3.30.450.20">
    <property type="entry name" value="PAS domain"/>
    <property type="match status" value="1"/>
</dbReference>
<feature type="domain" description="PAS" evidence="1">
    <location>
        <begin position="22"/>
        <end position="66"/>
    </location>
</feature>
<keyword evidence="4" id="KW-1185">Reference proteome</keyword>
<accession>Q1IQ89</accession>
<dbReference type="OrthoDB" id="9805474at2"/>
<dbReference type="InterPro" id="IPR043128">
    <property type="entry name" value="Rev_trsase/Diguanyl_cyclase"/>
</dbReference>
<dbReference type="InterPro" id="IPR052163">
    <property type="entry name" value="DGC-Regulatory_Protein"/>
</dbReference>
<dbReference type="KEGG" id="aba:Acid345_1960"/>
<dbReference type="eggNOG" id="COG3829">
    <property type="taxonomic scope" value="Bacteria"/>
</dbReference>
<dbReference type="InterPro" id="IPR000014">
    <property type="entry name" value="PAS"/>
</dbReference>
<dbReference type="Pfam" id="PF13426">
    <property type="entry name" value="PAS_9"/>
    <property type="match status" value="1"/>
</dbReference>
<dbReference type="Gene3D" id="3.30.70.270">
    <property type="match status" value="1"/>
</dbReference>
<dbReference type="RefSeq" id="WP_011522762.1">
    <property type="nucleotide sequence ID" value="NC_008009.1"/>
</dbReference>
<organism evidence="3 4">
    <name type="scientific">Koribacter versatilis (strain Ellin345)</name>
    <dbReference type="NCBI Taxonomy" id="204669"/>
    <lineage>
        <taxon>Bacteria</taxon>
        <taxon>Pseudomonadati</taxon>
        <taxon>Acidobacteriota</taxon>
        <taxon>Terriglobia</taxon>
        <taxon>Terriglobales</taxon>
        <taxon>Candidatus Korobacteraceae</taxon>
        <taxon>Candidatus Korobacter</taxon>
    </lineage>
</organism>
<sequence>MADGSIPSTLTELGKIDAFVNSPTFFQRLLEELYEGVYFVDTHRRILYWNRAAHRISGYSAEEVIGHYCQDNILNHVDDAGTQLCFGKCPLLTTIEHGVPHECEIYLHHKNGHRVPVRVHVTPVRDANNQIIGAVEMFVEANSSKARNQRAELLHSRGFLDPLTDIGNRRYLEIELFKALQEFRQHGLPFGAILADIDHLRIVNEHYGHTVGDQVLRAVSLTLANAVSEADILGRWSVDEFLILVPSSSVDSLGDIAERCRALVERANIQVGTEQLVATISAGASAVDPLDTMEMFIRRLENYLQRSKYSGRNRITMK</sequence>
<dbReference type="InterPro" id="IPR000160">
    <property type="entry name" value="GGDEF_dom"/>
</dbReference>
<dbReference type="NCBIfam" id="TIGR00254">
    <property type="entry name" value="GGDEF"/>
    <property type="match status" value="1"/>
</dbReference>
<dbReference type="AlphaFoldDB" id="Q1IQ89"/>
<evidence type="ECO:0000259" key="2">
    <source>
        <dbReference type="PROSITE" id="PS50887"/>
    </source>
</evidence>
<dbReference type="PANTHER" id="PTHR46663:SF4">
    <property type="entry name" value="DIGUANYLATE CYCLASE DGCT-RELATED"/>
    <property type="match status" value="1"/>
</dbReference>
<evidence type="ECO:0000259" key="1">
    <source>
        <dbReference type="PROSITE" id="PS50112"/>
    </source>
</evidence>
<dbReference type="eggNOG" id="COG3706">
    <property type="taxonomic scope" value="Bacteria"/>
</dbReference>
<dbReference type="HOGENOM" id="CLU_000445_11_4_0"/>
<dbReference type="NCBIfam" id="TIGR00229">
    <property type="entry name" value="sensory_box"/>
    <property type="match status" value="1"/>
</dbReference>